<evidence type="ECO:0000313" key="1">
    <source>
        <dbReference type="EMBL" id="TFK65749.1"/>
    </source>
</evidence>
<sequence>MKAFSSDDSLSFSSPFRVIYHDDHLPSLLEFEAELKEIERKKGSEKPFEHPTIDLASLFDQVKIYGELQSSQDVTAVHNFVQECKDDIELLNSKLPGIMSTISQLCCELSDMSHRLARRQGEVKLGEYLVARNIARLLPQDLLEQIFLESLNSRDFKRQSRNQAPLQLASVCHRWRTIALSMPKLWEGISINKNNKASFSLAKSWIERCYVYRLTIRIDIQTLTPNLAKLLAFLEASPSRLHSLDIVTTPTGADEKIWSQFKQVDCTELEELVLRSSGTQYSLELPPSATQLKRLHLTTTPRSWGNTPPPAQLTVLSITWNVRWSMLEHILTHCRALQSLLIAIGPREHNYFGSPNLDEGRASSQPITHHCLRSLSLINSFDLENLPTQDPLQKPTFPNLSSFEFKHLYRTDSIRWLTSLNFIHQIRRLALNLPTLLGYLLYQVLTVTESLEEISLGDLDRFKLGDIVDTFVSLDDSPKMVPSLQGIQFTFQDSLFYLEPYAHFFSWLIQSASRPIVNRKRLTHLNIGFMNGIDDSVEGFQSRLGDYQGINVKIYGMVQGALLADIPSEFEAYVPPFSEVQEFEVLQPDGTWQKQYGPIFGIVE</sequence>
<protein>
    <submittedName>
        <fullName evidence="1">Uncharacterized protein</fullName>
    </submittedName>
</protein>
<gene>
    <name evidence="1" type="ORF">BDN72DRAFT_962305</name>
</gene>
<reference evidence="1 2" key="1">
    <citation type="journal article" date="2019" name="Nat. Ecol. Evol.">
        <title>Megaphylogeny resolves global patterns of mushroom evolution.</title>
        <authorList>
            <person name="Varga T."/>
            <person name="Krizsan K."/>
            <person name="Foldi C."/>
            <person name="Dima B."/>
            <person name="Sanchez-Garcia M."/>
            <person name="Sanchez-Ramirez S."/>
            <person name="Szollosi G.J."/>
            <person name="Szarkandi J.G."/>
            <person name="Papp V."/>
            <person name="Albert L."/>
            <person name="Andreopoulos W."/>
            <person name="Angelini C."/>
            <person name="Antonin V."/>
            <person name="Barry K.W."/>
            <person name="Bougher N.L."/>
            <person name="Buchanan P."/>
            <person name="Buyck B."/>
            <person name="Bense V."/>
            <person name="Catcheside P."/>
            <person name="Chovatia M."/>
            <person name="Cooper J."/>
            <person name="Damon W."/>
            <person name="Desjardin D."/>
            <person name="Finy P."/>
            <person name="Geml J."/>
            <person name="Haridas S."/>
            <person name="Hughes K."/>
            <person name="Justo A."/>
            <person name="Karasinski D."/>
            <person name="Kautmanova I."/>
            <person name="Kiss B."/>
            <person name="Kocsube S."/>
            <person name="Kotiranta H."/>
            <person name="LaButti K.M."/>
            <person name="Lechner B.E."/>
            <person name="Liimatainen K."/>
            <person name="Lipzen A."/>
            <person name="Lukacs Z."/>
            <person name="Mihaltcheva S."/>
            <person name="Morgado L.N."/>
            <person name="Niskanen T."/>
            <person name="Noordeloos M.E."/>
            <person name="Ohm R.A."/>
            <person name="Ortiz-Santana B."/>
            <person name="Ovrebo C."/>
            <person name="Racz N."/>
            <person name="Riley R."/>
            <person name="Savchenko A."/>
            <person name="Shiryaev A."/>
            <person name="Soop K."/>
            <person name="Spirin V."/>
            <person name="Szebenyi C."/>
            <person name="Tomsovsky M."/>
            <person name="Tulloss R.E."/>
            <person name="Uehling J."/>
            <person name="Grigoriev I.V."/>
            <person name="Vagvolgyi C."/>
            <person name="Papp T."/>
            <person name="Martin F.M."/>
            <person name="Miettinen O."/>
            <person name="Hibbett D.S."/>
            <person name="Nagy L.G."/>
        </authorList>
    </citation>
    <scope>NUCLEOTIDE SEQUENCE [LARGE SCALE GENOMIC DNA]</scope>
    <source>
        <strain evidence="1 2">NL-1719</strain>
    </source>
</reference>
<dbReference type="EMBL" id="ML208427">
    <property type="protein sequence ID" value="TFK65749.1"/>
    <property type="molecule type" value="Genomic_DNA"/>
</dbReference>
<proteinExistence type="predicted"/>
<accession>A0ACD3AKJ5</accession>
<keyword evidence="2" id="KW-1185">Reference proteome</keyword>
<evidence type="ECO:0000313" key="2">
    <source>
        <dbReference type="Proteomes" id="UP000308600"/>
    </source>
</evidence>
<name>A0ACD3AKJ5_9AGAR</name>
<dbReference type="Proteomes" id="UP000308600">
    <property type="component" value="Unassembled WGS sequence"/>
</dbReference>
<organism evidence="1 2">
    <name type="scientific">Pluteus cervinus</name>
    <dbReference type="NCBI Taxonomy" id="181527"/>
    <lineage>
        <taxon>Eukaryota</taxon>
        <taxon>Fungi</taxon>
        <taxon>Dikarya</taxon>
        <taxon>Basidiomycota</taxon>
        <taxon>Agaricomycotina</taxon>
        <taxon>Agaricomycetes</taxon>
        <taxon>Agaricomycetidae</taxon>
        <taxon>Agaricales</taxon>
        <taxon>Pluteineae</taxon>
        <taxon>Pluteaceae</taxon>
        <taxon>Pluteus</taxon>
    </lineage>
</organism>